<dbReference type="Pfam" id="PF01575">
    <property type="entry name" value="MaoC_dehydratas"/>
    <property type="match status" value="1"/>
</dbReference>
<feature type="domain" description="MaoC-like" evidence="1">
    <location>
        <begin position="162"/>
        <end position="276"/>
    </location>
</feature>
<reference evidence="3 4" key="1">
    <citation type="submission" date="2019-12" db="EMBL/GenBank/DDBJ databases">
        <title>Comparative genomics gives insights into the taxonomy of the Azoarcus-Aromatoleum group and reveals separate origins of nif in the plant-associated Azoarcus and non-plant-associated Aromatoleum sub-groups.</title>
        <authorList>
            <person name="Lafos M."/>
            <person name="Maluk M."/>
            <person name="Batista M."/>
            <person name="Junghare M."/>
            <person name="Carmona M."/>
            <person name="Faoro H."/>
            <person name="Cruz L.M."/>
            <person name="Battistoni F."/>
            <person name="De Souza E."/>
            <person name="Pedrosa F."/>
            <person name="Chen W.-M."/>
            <person name="Poole P.S."/>
            <person name="Dixon R.A."/>
            <person name="James E.K."/>
        </authorList>
    </citation>
    <scope>NUCLEOTIDE SEQUENCE [LARGE SCALE GENOMIC DNA]</scope>
    <source>
        <strain evidence="3 4">Td21</strain>
    </source>
</reference>
<dbReference type="Pfam" id="PF22622">
    <property type="entry name" value="MFE-2_hydrat-2_N"/>
    <property type="match status" value="1"/>
</dbReference>
<dbReference type="PANTHER" id="PTHR13078">
    <property type="entry name" value="PEROXISOMAL MULTIFUNCTIONAL ENZYME TYPE 2-RELATED"/>
    <property type="match status" value="1"/>
</dbReference>
<dbReference type="InterPro" id="IPR002539">
    <property type="entry name" value="MaoC-like_dom"/>
</dbReference>
<name>A0ABX1PUA5_9RHOO</name>
<organism evidence="3 4">
    <name type="scientific">Aromatoleum toluvorans</name>
    <dbReference type="NCBI Taxonomy" id="92002"/>
    <lineage>
        <taxon>Bacteria</taxon>
        <taxon>Pseudomonadati</taxon>
        <taxon>Pseudomonadota</taxon>
        <taxon>Betaproteobacteria</taxon>
        <taxon>Rhodocyclales</taxon>
        <taxon>Rhodocyclaceae</taxon>
        <taxon>Aromatoleum</taxon>
    </lineage>
</organism>
<proteinExistence type="predicted"/>
<gene>
    <name evidence="3" type="ORF">GPA22_00720</name>
</gene>
<dbReference type="SUPFAM" id="SSF54637">
    <property type="entry name" value="Thioesterase/thiol ester dehydrase-isomerase"/>
    <property type="match status" value="2"/>
</dbReference>
<feature type="domain" description="Peroxisomal multifunctional enzyme type 2-like N-terminal" evidence="2">
    <location>
        <begin position="17"/>
        <end position="144"/>
    </location>
</feature>
<keyword evidence="4" id="KW-1185">Reference proteome</keyword>
<dbReference type="InterPro" id="IPR029069">
    <property type="entry name" value="HotDog_dom_sf"/>
</dbReference>
<accession>A0ABX1PUA5</accession>
<evidence type="ECO:0000259" key="2">
    <source>
        <dbReference type="Pfam" id="PF22622"/>
    </source>
</evidence>
<dbReference type="PANTHER" id="PTHR13078:SF56">
    <property type="entry name" value="PEROXISOMAL MULTIFUNCTIONAL ENZYME TYPE 2"/>
    <property type="match status" value="1"/>
</dbReference>
<dbReference type="InterPro" id="IPR054357">
    <property type="entry name" value="MFE-2_N"/>
</dbReference>
<evidence type="ECO:0000313" key="4">
    <source>
        <dbReference type="Proteomes" id="UP000623795"/>
    </source>
</evidence>
<dbReference type="RefSeq" id="WP_169254179.1">
    <property type="nucleotide sequence ID" value="NZ_WTVN01000001.1"/>
</dbReference>
<comment type="caution">
    <text evidence="3">The sequence shown here is derived from an EMBL/GenBank/DDBJ whole genome shotgun (WGS) entry which is preliminary data.</text>
</comment>
<protein>
    <submittedName>
        <fullName evidence="3">3-alpha,7-alpha, 12-alpha-trihydroxy-5-beta-cholest-24-enoyl-CoA hydratase</fullName>
    </submittedName>
</protein>
<dbReference type="EMBL" id="WTVN01000001">
    <property type="protein sequence ID" value="NMG42262.1"/>
    <property type="molecule type" value="Genomic_DNA"/>
</dbReference>
<sequence>MNVDRLLAWPFQDVVQTYTVRDTLLYALSVGFGGDPTDAGQLRYVFEKDLMVVPSMAVVLGHPGPYVTDPAAGIDFRKIVYGEQALKLLRPLPTAATVRARERVVAILDKGRDKGTLLRTERHIVDDATGEPLAVLNATLMCRGDGGNGASHGEAGPVHAVPEGEPHRTTELATLPQAALLYRLNGDTNPLHADPELARRAGFERPILHGLCSYGLAVHALLKTWCDYDATRIASVRARFSAPVYPGETLVFESWRDGQTLSFRARSKERGVKVLDNGCALLR</sequence>
<evidence type="ECO:0000313" key="3">
    <source>
        <dbReference type="EMBL" id="NMG42262.1"/>
    </source>
</evidence>
<dbReference type="Proteomes" id="UP000623795">
    <property type="component" value="Unassembled WGS sequence"/>
</dbReference>
<dbReference type="CDD" id="cd03448">
    <property type="entry name" value="HDE_HSD"/>
    <property type="match status" value="1"/>
</dbReference>
<evidence type="ECO:0000259" key="1">
    <source>
        <dbReference type="Pfam" id="PF01575"/>
    </source>
</evidence>
<dbReference type="Gene3D" id="3.10.129.10">
    <property type="entry name" value="Hotdog Thioesterase"/>
    <property type="match status" value="1"/>
</dbReference>